<proteinExistence type="predicted"/>
<dbReference type="AlphaFoldDB" id="V4HC69"/>
<reference evidence="2" key="1">
    <citation type="journal article" date="2014" name="Nat. Chem. Biol.">
        <title>Biosynthesis of polybrominated aromatic organic compounds by marine bacteria.</title>
        <authorList>
            <person name="Agarwal V."/>
            <person name="El Gamal A.A."/>
            <person name="Yamanaka K."/>
            <person name="Poth D."/>
            <person name="Kersten R.D."/>
            <person name="Schorn M."/>
            <person name="Allen E.E."/>
            <person name="Moore B.S."/>
        </authorList>
    </citation>
    <scope>NUCLEOTIDE SEQUENCE [LARGE SCALE GENOMIC DNA]</scope>
    <source>
        <strain evidence="2">2ta16</strain>
    </source>
</reference>
<gene>
    <name evidence="1" type="ORF">PL2TA16_04627</name>
</gene>
<sequence length="133" mass="14914">MYQRAISSAGKKLIDVAKWFVGDLATQSKALDDDLAYFGAPVEVETSKADLYVLPQNWTAVKALSTANTQWQYCKDGIELALDYARAEIAWRYADIALTPTDFDKLQFLERTVIGLLRRPDEKPIEPSASLKV</sequence>
<dbReference type="PATRIC" id="fig|1353533.3.peg.630"/>
<dbReference type="Proteomes" id="UP000017820">
    <property type="component" value="Unassembled WGS sequence"/>
</dbReference>
<accession>V4HC69</accession>
<evidence type="ECO:0000313" key="1">
    <source>
        <dbReference type="EMBL" id="ESP95071.1"/>
    </source>
</evidence>
<comment type="caution">
    <text evidence="1">The sequence shown here is derived from an EMBL/GenBank/DDBJ whole genome shotgun (WGS) entry which is preliminary data.</text>
</comment>
<dbReference type="EMBL" id="AUSV01000008">
    <property type="protein sequence ID" value="ESP95071.1"/>
    <property type="molecule type" value="Genomic_DNA"/>
</dbReference>
<evidence type="ECO:0000313" key="2">
    <source>
        <dbReference type="Proteomes" id="UP000017820"/>
    </source>
</evidence>
<protein>
    <submittedName>
        <fullName evidence="1">Uncharacterized protein</fullName>
    </submittedName>
</protein>
<name>V4HC69_PSEL2</name>
<organism evidence="1 2">
    <name type="scientific">Pseudoalteromonas luteoviolacea (strain 2ta16)</name>
    <dbReference type="NCBI Taxonomy" id="1353533"/>
    <lineage>
        <taxon>Bacteria</taxon>
        <taxon>Pseudomonadati</taxon>
        <taxon>Pseudomonadota</taxon>
        <taxon>Gammaproteobacteria</taxon>
        <taxon>Alteromonadales</taxon>
        <taxon>Pseudoalteromonadaceae</taxon>
        <taxon>Pseudoalteromonas</taxon>
    </lineage>
</organism>